<dbReference type="AlphaFoldDB" id="A0A078AHK0"/>
<dbReference type="InterPro" id="IPR025714">
    <property type="entry name" value="Methyltranfer_dom"/>
</dbReference>
<keyword evidence="7" id="KW-1185">Reference proteome</keyword>
<dbReference type="Proteomes" id="UP000039865">
    <property type="component" value="Unassembled WGS sequence"/>
</dbReference>
<sequence length="226" mass="25699">MLSFDGELSEQHKQEMQKHGNFSQENIADHYNELSSHYEEIYLRAGWHDPLKCAELAKTCMGDIAESAVVLDMGCGTGLVGKYLVERGFKEIVGVDASAGMLEKARSKGSYTELQELFLGLPDTFPENLHNRFDIITASGILAEGHLDNKVFDEMLMALKTGGYAIFATRTMYLTQYNYIEKITELEKDGKWKLVHDVTFDRYDKLEEEVGRFKKVEAKAFAYQKL</sequence>
<dbReference type="GO" id="GO:0008168">
    <property type="term" value="F:methyltransferase activity"/>
    <property type="evidence" value="ECO:0007669"/>
    <property type="project" value="UniProtKB-KW"/>
</dbReference>
<evidence type="ECO:0000259" key="5">
    <source>
        <dbReference type="Pfam" id="PF13847"/>
    </source>
</evidence>
<dbReference type="InterPro" id="IPR029063">
    <property type="entry name" value="SAM-dependent_MTases_sf"/>
</dbReference>
<reference evidence="6 7" key="1">
    <citation type="submission" date="2014-06" db="EMBL/GenBank/DDBJ databases">
        <authorList>
            <person name="Swart Estienne"/>
        </authorList>
    </citation>
    <scope>NUCLEOTIDE SEQUENCE [LARGE SCALE GENOMIC DNA]</scope>
    <source>
        <strain evidence="6 7">130c</strain>
    </source>
</reference>
<evidence type="ECO:0000313" key="6">
    <source>
        <dbReference type="EMBL" id="CDW80972.1"/>
    </source>
</evidence>
<evidence type="ECO:0000256" key="4">
    <source>
        <dbReference type="SAM" id="MobiDB-lite"/>
    </source>
</evidence>
<dbReference type="FunCoup" id="A0A078AHK0">
    <property type="interactions" value="15"/>
</dbReference>
<dbReference type="SUPFAM" id="SSF53335">
    <property type="entry name" value="S-adenosyl-L-methionine-dependent methyltransferases"/>
    <property type="match status" value="1"/>
</dbReference>
<protein>
    <recommendedName>
        <fullName evidence="5">Methyltransferase domain-containing protein</fullName>
    </recommendedName>
</protein>
<organism evidence="6 7">
    <name type="scientific">Stylonychia lemnae</name>
    <name type="common">Ciliate</name>
    <dbReference type="NCBI Taxonomy" id="5949"/>
    <lineage>
        <taxon>Eukaryota</taxon>
        <taxon>Sar</taxon>
        <taxon>Alveolata</taxon>
        <taxon>Ciliophora</taxon>
        <taxon>Intramacronucleata</taxon>
        <taxon>Spirotrichea</taxon>
        <taxon>Stichotrichia</taxon>
        <taxon>Sporadotrichida</taxon>
        <taxon>Oxytrichidae</taxon>
        <taxon>Stylonychinae</taxon>
        <taxon>Stylonychia</taxon>
    </lineage>
</organism>
<keyword evidence="3" id="KW-0949">S-adenosyl-L-methionine</keyword>
<feature type="domain" description="Methyltransferase" evidence="5">
    <location>
        <begin position="67"/>
        <end position="210"/>
    </location>
</feature>
<keyword evidence="1" id="KW-0489">Methyltransferase</keyword>
<dbReference type="Pfam" id="PF13847">
    <property type="entry name" value="Methyltransf_31"/>
    <property type="match status" value="1"/>
</dbReference>
<dbReference type="PANTHER" id="PTHR43464:SF19">
    <property type="entry name" value="UBIQUINONE BIOSYNTHESIS O-METHYLTRANSFERASE, MITOCHONDRIAL"/>
    <property type="match status" value="1"/>
</dbReference>
<dbReference type="OrthoDB" id="3647at2759"/>
<feature type="compositionally biased region" description="Basic and acidic residues" evidence="4">
    <location>
        <begin position="9"/>
        <end position="18"/>
    </location>
</feature>
<evidence type="ECO:0000256" key="1">
    <source>
        <dbReference type="ARBA" id="ARBA00022603"/>
    </source>
</evidence>
<dbReference type="PANTHER" id="PTHR43464">
    <property type="entry name" value="METHYLTRANSFERASE"/>
    <property type="match status" value="1"/>
</dbReference>
<keyword evidence="2" id="KW-0808">Transferase</keyword>
<proteinExistence type="predicted"/>
<dbReference type="GO" id="GO:0032259">
    <property type="term" value="P:methylation"/>
    <property type="evidence" value="ECO:0007669"/>
    <property type="project" value="UniProtKB-KW"/>
</dbReference>
<gene>
    <name evidence="6" type="primary">Contig10412.g11101</name>
    <name evidence="6" type="ORF">STYLEM_9978</name>
</gene>
<dbReference type="EMBL" id="CCKQ01009481">
    <property type="protein sequence ID" value="CDW80972.1"/>
    <property type="molecule type" value="Genomic_DNA"/>
</dbReference>
<name>A0A078AHK0_STYLE</name>
<feature type="region of interest" description="Disordered" evidence="4">
    <location>
        <begin position="1"/>
        <end position="21"/>
    </location>
</feature>
<evidence type="ECO:0000256" key="3">
    <source>
        <dbReference type="ARBA" id="ARBA00022691"/>
    </source>
</evidence>
<evidence type="ECO:0000256" key="2">
    <source>
        <dbReference type="ARBA" id="ARBA00022679"/>
    </source>
</evidence>
<accession>A0A078AHK0</accession>
<evidence type="ECO:0000313" key="7">
    <source>
        <dbReference type="Proteomes" id="UP000039865"/>
    </source>
</evidence>
<dbReference type="Gene3D" id="3.40.50.150">
    <property type="entry name" value="Vaccinia Virus protein VP39"/>
    <property type="match status" value="1"/>
</dbReference>
<dbReference type="CDD" id="cd02440">
    <property type="entry name" value="AdoMet_MTases"/>
    <property type="match status" value="1"/>
</dbReference>
<dbReference type="InParanoid" id="A0A078AHK0"/>